<dbReference type="GeneID" id="24111563"/>
<dbReference type="AlphaFoldDB" id="R9PBS7"/>
<keyword evidence="1" id="KW-0175">Coiled coil</keyword>
<dbReference type="Proteomes" id="UP000014071">
    <property type="component" value="Unassembled WGS sequence"/>
</dbReference>
<dbReference type="OrthoDB" id="3364152at2759"/>
<protein>
    <submittedName>
        <fullName evidence="3">Protein transporter</fullName>
    </submittedName>
</protein>
<dbReference type="RefSeq" id="XP_012192284.1">
    <property type="nucleotide sequence ID" value="XM_012336894.1"/>
</dbReference>
<dbReference type="EMBL" id="DF238821">
    <property type="protein sequence ID" value="GAC98697.1"/>
    <property type="molecule type" value="Genomic_DNA"/>
</dbReference>
<evidence type="ECO:0000256" key="2">
    <source>
        <dbReference type="SAM" id="MobiDB-lite"/>
    </source>
</evidence>
<sequence>MPPQLCFSFLPPDPTLPIPLSIVITSAISSMPEAVSTAETATDGEPSTPLSLLRAVTEVQERRISIWREYDDAFDQFLDPAQSSSTSAPAPVNGSQNNDSSSTTTNGRGCAGCSTTTVPLSSRLLAQILQLTTQALIECGHRLRAIQTELSHSTHPELATLVDRIQSKENALLRNVVQRDQLRKTIYKPDSPNDLDRDNNDSQTETLAQLETTIDEIRSDITELMQDVYAESLDLQQ</sequence>
<evidence type="ECO:0000313" key="4">
    <source>
        <dbReference type="Proteomes" id="UP000014071"/>
    </source>
</evidence>
<gene>
    <name evidence="3" type="ORF">PHSY_006291</name>
</gene>
<dbReference type="HOGENOM" id="CLU_1267378_0_0_1"/>
<feature type="coiled-coil region" evidence="1">
    <location>
        <begin position="200"/>
        <end position="227"/>
    </location>
</feature>
<accession>R9PBS7</accession>
<keyword evidence="4" id="KW-1185">Reference proteome</keyword>
<dbReference type="PANTHER" id="PTHR28309">
    <property type="entry name" value="REQUIRED FOR EXCISION 1-B DOMAIN-CONTAINING PROTEIN"/>
    <property type="match status" value="1"/>
</dbReference>
<feature type="compositionally biased region" description="Low complexity" evidence="2">
    <location>
        <begin position="80"/>
        <end position="108"/>
    </location>
</feature>
<proteinExistence type="predicted"/>
<reference evidence="4" key="1">
    <citation type="journal article" date="2013" name="Genome Announc.">
        <title>Draft genome sequence of the basidiomycetous yeast-like fungus Pseudozyma hubeiensis SY62, which produces an abundant amount of the biosurfactant mannosylerythritol lipids.</title>
        <authorList>
            <person name="Konishi M."/>
            <person name="Hatada Y."/>
            <person name="Horiuchi J."/>
        </authorList>
    </citation>
    <scope>NUCLEOTIDE SEQUENCE [LARGE SCALE GENOMIC DNA]</scope>
    <source>
        <strain evidence="4">SY62</strain>
    </source>
</reference>
<dbReference type="InterPro" id="IPR039491">
    <property type="entry name" value="REX1-B"/>
</dbReference>
<organism evidence="3 4">
    <name type="scientific">Pseudozyma hubeiensis (strain SY62)</name>
    <name type="common">Yeast</name>
    <dbReference type="NCBI Taxonomy" id="1305764"/>
    <lineage>
        <taxon>Eukaryota</taxon>
        <taxon>Fungi</taxon>
        <taxon>Dikarya</taxon>
        <taxon>Basidiomycota</taxon>
        <taxon>Ustilaginomycotina</taxon>
        <taxon>Ustilaginomycetes</taxon>
        <taxon>Ustilaginales</taxon>
        <taxon>Ustilaginaceae</taxon>
        <taxon>Pseudozyma</taxon>
    </lineage>
</organism>
<evidence type="ECO:0000256" key="1">
    <source>
        <dbReference type="SAM" id="Coils"/>
    </source>
</evidence>
<dbReference type="eggNOG" id="ENOG502SYA0">
    <property type="taxonomic scope" value="Eukaryota"/>
</dbReference>
<dbReference type="PANTHER" id="PTHR28309:SF1">
    <property type="entry name" value="REQUIRED FOR EXCISION 1-B DOMAIN-CONTAINING PROTEIN"/>
    <property type="match status" value="1"/>
</dbReference>
<feature type="region of interest" description="Disordered" evidence="2">
    <location>
        <begin position="79"/>
        <end position="110"/>
    </location>
</feature>
<evidence type="ECO:0000313" key="3">
    <source>
        <dbReference type="EMBL" id="GAC98697.1"/>
    </source>
</evidence>
<name>R9PBS7_PSEHS</name>